<gene>
    <name evidence="1" type="ORF">HG15A2_44540</name>
</gene>
<name>A0A517N1U7_9BACT</name>
<accession>A0A517N1U7</accession>
<dbReference type="AlphaFoldDB" id="A0A517N1U7"/>
<proteinExistence type="predicted"/>
<evidence type="ECO:0000313" key="1">
    <source>
        <dbReference type="EMBL" id="QDT01112.1"/>
    </source>
</evidence>
<evidence type="ECO:0000313" key="2">
    <source>
        <dbReference type="Proteomes" id="UP000319852"/>
    </source>
</evidence>
<dbReference type="KEGG" id="amob:HG15A2_44540"/>
<dbReference type="Proteomes" id="UP000319852">
    <property type="component" value="Chromosome"/>
</dbReference>
<dbReference type="OrthoDB" id="247168at2"/>
<dbReference type="EMBL" id="CP036263">
    <property type="protein sequence ID" value="QDT01112.1"/>
    <property type="molecule type" value="Genomic_DNA"/>
</dbReference>
<protein>
    <submittedName>
        <fullName evidence="1">Uncharacterized protein</fullName>
    </submittedName>
</protein>
<organism evidence="1 2">
    <name type="scientific">Adhaeretor mobilis</name>
    <dbReference type="NCBI Taxonomy" id="1930276"/>
    <lineage>
        <taxon>Bacteria</taxon>
        <taxon>Pseudomonadati</taxon>
        <taxon>Planctomycetota</taxon>
        <taxon>Planctomycetia</taxon>
        <taxon>Pirellulales</taxon>
        <taxon>Lacipirellulaceae</taxon>
        <taxon>Adhaeretor</taxon>
    </lineage>
</organism>
<dbReference type="RefSeq" id="WP_145063074.1">
    <property type="nucleotide sequence ID" value="NZ_CP036263.1"/>
</dbReference>
<sequence>MSNSANTSSQQQIVPQSSFQEDRLDFIAWALACVKIDARRVGEQLTIELPEADQSSFGGQRTVTVTRTADERFTEWLTVKIAAKEKPLHARPGKQPLSVNDLVAPLFDAYTVDGGQIHLGGCQLTDHPFLRLTFPVDAKTVCHVFVAPDGSTVEDELARELGLDETSPVTDLPPRIDEMAFQTLRGAGLRIAAKASSSRDPEATVVDPLAAAVVWIRHADGQLEFTIGDSSATHHFSSWARLLAPQPYVTRFSGTSTFHLAATDDGRIDAADQIATCEHSGRRVLAEDLIECAVTGQRVLPEFTEVCPVTGRASLRGEFVTCATCQQRVSKASLVNRAAPELKCLACSQLHKVGKEDPRLVWIFGEHPGLDRWGRWQLAETESAYIAQGSSLTKRILVVIDKETLDVRRLASAGILSPGWTDVSEPAQEELLR</sequence>
<reference evidence="1 2" key="1">
    <citation type="submission" date="2019-02" db="EMBL/GenBank/DDBJ databases">
        <title>Deep-cultivation of Planctomycetes and their phenomic and genomic characterization uncovers novel biology.</title>
        <authorList>
            <person name="Wiegand S."/>
            <person name="Jogler M."/>
            <person name="Boedeker C."/>
            <person name="Pinto D."/>
            <person name="Vollmers J."/>
            <person name="Rivas-Marin E."/>
            <person name="Kohn T."/>
            <person name="Peeters S.H."/>
            <person name="Heuer A."/>
            <person name="Rast P."/>
            <person name="Oberbeckmann S."/>
            <person name="Bunk B."/>
            <person name="Jeske O."/>
            <person name="Meyerdierks A."/>
            <person name="Storesund J.E."/>
            <person name="Kallscheuer N."/>
            <person name="Luecker S."/>
            <person name="Lage O.M."/>
            <person name="Pohl T."/>
            <person name="Merkel B.J."/>
            <person name="Hornburger P."/>
            <person name="Mueller R.-W."/>
            <person name="Bruemmer F."/>
            <person name="Labrenz M."/>
            <person name="Spormann A.M."/>
            <person name="Op den Camp H."/>
            <person name="Overmann J."/>
            <person name="Amann R."/>
            <person name="Jetten M.S.M."/>
            <person name="Mascher T."/>
            <person name="Medema M.H."/>
            <person name="Devos D.P."/>
            <person name="Kaster A.-K."/>
            <person name="Ovreas L."/>
            <person name="Rohde M."/>
            <person name="Galperin M.Y."/>
            <person name="Jogler C."/>
        </authorList>
    </citation>
    <scope>NUCLEOTIDE SEQUENCE [LARGE SCALE GENOMIC DNA]</scope>
    <source>
        <strain evidence="1 2">HG15A2</strain>
    </source>
</reference>
<keyword evidence="2" id="KW-1185">Reference proteome</keyword>